<dbReference type="Pfam" id="PF23637">
    <property type="entry name" value="SH3BP4_C"/>
    <property type="match status" value="1"/>
</dbReference>
<feature type="domain" description="SH3" evidence="5">
    <location>
        <begin position="559"/>
        <end position="629"/>
    </location>
</feature>
<keyword evidence="8" id="KW-1185">Reference proteome</keyword>
<dbReference type="PROSITE" id="PS50002">
    <property type="entry name" value="SH3"/>
    <property type="match status" value="1"/>
</dbReference>
<dbReference type="Pfam" id="PF24094">
    <property type="entry name" value="DEATH_SH3BP4"/>
    <property type="match status" value="1"/>
</dbReference>
<dbReference type="Pfam" id="PF23640">
    <property type="entry name" value="UPA_SH3BP4"/>
    <property type="match status" value="1"/>
</dbReference>
<dbReference type="PROSITE" id="PS51145">
    <property type="entry name" value="ZU5"/>
    <property type="match status" value="1"/>
</dbReference>
<evidence type="ECO:0000256" key="1">
    <source>
        <dbReference type="ARBA" id="ARBA00004123"/>
    </source>
</evidence>
<feature type="non-terminal residue" evidence="7">
    <location>
        <position position="940"/>
    </location>
</feature>
<dbReference type="InterPro" id="IPR056183">
    <property type="entry name" value="DEATH_SH3BP4"/>
</dbReference>
<name>A0A8X7XD86_POLSE</name>
<evidence type="ECO:0000256" key="4">
    <source>
        <dbReference type="PROSITE-ProRule" id="PRU00192"/>
    </source>
</evidence>
<gene>
    <name evidence="7" type="primary">Macc1</name>
    <name evidence="7" type="ORF">GTO96_0009459</name>
</gene>
<evidence type="ECO:0000259" key="5">
    <source>
        <dbReference type="PROSITE" id="PS50002"/>
    </source>
</evidence>
<keyword evidence="2 4" id="KW-0728">SH3 domain</keyword>
<dbReference type="EMBL" id="JAATIS010002524">
    <property type="protein sequence ID" value="KAG2465265.1"/>
    <property type="molecule type" value="Genomic_DNA"/>
</dbReference>
<evidence type="ECO:0000313" key="8">
    <source>
        <dbReference type="Proteomes" id="UP000886611"/>
    </source>
</evidence>
<accession>A0A8X7XD86</accession>
<sequence length="940" mass="105412">MSNRPPVSAKLKVEWQGHFYVFASKEEAENELRKLIRTILIHNCNYIDGTQIGNHLEWPVLQPNVLHGSKNSNPFWNRLLGSNPFLDDIVHTNDSQRTHLPSSILKEDPIAIFGDDTTESISSSSDELDINHLLSFQKNAARRSGRCKSTSDLLDLLDVKESPKKSTVPSNQYLTPNFEWLQNDREAYKLAWLSHRQLTRSCLDLGVMSQSPGWAQTQASEAHIICKISHDGGSIQLPDTDISAHIPEGHVLLGETQNISLKAFIDPPQGLNSEHSTTISPLVEVSLSNLNTRECISIEMKIAAEVKNDPLSQVMTEVVCLSAYKKDGPFLSLPNCYIYKNTLQVKLNQLQPSMYIIAAAKAKSIQPPATSVWDYIKKQITIGFYGPKHVHPSFTAVCAIFGHDQIPIKLSISDIKRGNKTLPPVVLQLWGKHQFHLEKLQDLQIMAVPVQADFEIKSSDQIKQIKLVQLKMGRVLHLQFPVSKTCTGEISPFNLSVIVKDLSSSILAQFIVQTPSAAPKPVSRYQPKWKQRHMEARMSMPIPETTIIRSPKFQERNVSIDHFGIALKSVLRQPKIEYLLEYFKGDTIALLSLDRVKAIGMNKVKNWYIGFLRGKIGLVHCKNIKVISKEQVIDFTDVSLTTTELLNSIVLPFKKLTYIYSSIQTLAVEHIPSWKAFADVLGYSSMSLEAINRTRAQTEAEKVACVLEKLKEDCHSEKGSKKFQHELIIALLKVNCQGLVARLTQNTVILSAAVELGSRWRELGEKIAKLTKTQIEGYEAPHRGKNGEVNPDLQIFQASLDVLVFQLCTAAVKELKDKEEYRRSKGERCSGHPSIALSSKDSITKRGLTDDNYNNAVIFPVVFLPKTGNISEILLTPPFPPSREVLRLPRSSPPVFPSCQETHVLLWGSPAYSGAWTQLGTLHWKKRAPLLSVHPLTYVS</sequence>
<keyword evidence="3" id="KW-0539">Nucleus</keyword>
<reference evidence="7 8" key="1">
    <citation type="journal article" date="2021" name="Cell">
        <title>Tracing the genetic footprints of vertebrate landing in non-teleost ray-finned fishes.</title>
        <authorList>
            <person name="Bi X."/>
            <person name="Wang K."/>
            <person name="Yang L."/>
            <person name="Pan H."/>
            <person name="Jiang H."/>
            <person name="Wei Q."/>
            <person name="Fang M."/>
            <person name="Yu H."/>
            <person name="Zhu C."/>
            <person name="Cai Y."/>
            <person name="He Y."/>
            <person name="Gan X."/>
            <person name="Zeng H."/>
            <person name="Yu D."/>
            <person name="Zhu Y."/>
            <person name="Jiang H."/>
            <person name="Qiu Q."/>
            <person name="Yang H."/>
            <person name="Zhang Y.E."/>
            <person name="Wang W."/>
            <person name="Zhu M."/>
            <person name="He S."/>
            <person name="Zhang G."/>
        </authorList>
    </citation>
    <scope>NUCLEOTIDE SEQUENCE [LARGE SCALE GENOMIC DNA]</scope>
    <source>
        <strain evidence="7">Bchr_013</strain>
    </source>
</reference>
<dbReference type="Pfam" id="PF00791">
    <property type="entry name" value="ZU5"/>
    <property type="match status" value="1"/>
</dbReference>
<dbReference type="GO" id="GO:0005634">
    <property type="term" value="C:nucleus"/>
    <property type="evidence" value="ECO:0007669"/>
    <property type="project" value="UniProtKB-SubCell"/>
</dbReference>
<protein>
    <submittedName>
        <fullName evidence="7">MACC1 protein</fullName>
    </submittedName>
</protein>
<feature type="domain" description="ZU5" evidence="6">
    <location>
        <begin position="222"/>
        <end position="359"/>
    </location>
</feature>
<dbReference type="GO" id="GO:0005737">
    <property type="term" value="C:cytoplasm"/>
    <property type="evidence" value="ECO:0007669"/>
    <property type="project" value="TreeGrafter"/>
</dbReference>
<dbReference type="InterPro" id="IPR000906">
    <property type="entry name" value="ZU5_dom"/>
</dbReference>
<dbReference type="Gene3D" id="2.60.220.30">
    <property type="match status" value="1"/>
</dbReference>
<comment type="subcellular location">
    <subcellularLocation>
        <location evidence="1">Nucleus</location>
    </subcellularLocation>
</comment>
<dbReference type="InterPro" id="IPR056181">
    <property type="entry name" value="SH3BP4_C"/>
</dbReference>
<organism evidence="7 8">
    <name type="scientific">Polypterus senegalus</name>
    <name type="common">Senegal bichir</name>
    <dbReference type="NCBI Taxonomy" id="55291"/>
    <lineage>
        <taxon>Eukaryota</taxon>
        <taxon>Metazoa</taxon>
        <taxon>Chordata</taxon>
        <taxon>Craniata</taxon>
        <taxon>Vertebrata</taxon>
        <taxon>Euteleostomi</taxon>
        <taxon>Actinopterygii</taxon>
        <taxon>Polypteriformes</taxon>
        <taxon>Polypteridae</taxon>
        <taxon>Polypterus</taxon>
    </lineage>
</organism>
<dbReference type="InterPro" id="IPR001452">
    <property type="entry name" value="SH3_domain"/>
</dbReference>
<evidence type="ECO:0000259" key="6">
    <source>
        <dbReference type="PROSITE" id="PS51145"/>
    </source>
</evidence>
<proteinExistence type="predicted"/>
<dbReference type="PANTHER" id="PTHR15603">
    <property type="entry name" value="SH3 DOMAIN-CONTAINING PROTEIN"/>
    <property type="match status" value="1"/>
</dbReference>
<feature type="non-terminal residue" evidence="7">
    <location>
        <position position="1"/>
    </location>
</feature>
<dbReference type="AlphaFoldDB" id="A0A8X7XD86"/>
<dbReference type="Proteomes" id="UP000886611">
    <property type="component" value="Unassembled WGS sequence"/>
</dbReference>
<comment type="caution">
    <text evidence="7">The sequence shown here is derived from an EMBL/GenBank/DDBJ whole genome shotgun (WGS) entry which is preliminary data.</text>
</comment>
<evidence type="ECO:0000256" key="2">
    <source>
        <dbReference type="ARBA" id="ARBA00022443"/>
    </source>
</evidence>
<evidence type="ECO:0000256" key="3">
    <source>
        <dbReference type="ARBA" id="ARBA00023242"/>
    </source>
</evidence>
<evidence type="ECO:0000313" key="7">
    <source>
        <dbReference type="EMBL" id="KAG2465265.1"/>
    </source>
</evidence>
<dbReference type="InterPro" id="IPR056182">
    <property type="entry name" value="UPA_SH3BP4"/>
</dbReference>
<dbReference type="PANTHER" id="PTHR15603:SF1">
    <property type="entry name" value="METASTASIS-ASSOCIATED IN COLON CANCER PROTEIN 1"/>
    <property type="match status" value="1"/>
</dbReference>